<dbReference type="GO" id="GO:0007018">
    <property type="term" value="P:microtubule-based movement"/>
    <property type="evidence" value="ECO:0007669"/>
    <property type="project" value="InterPro"/>
</dbReference>
<dbReference type="CDD" id="cd22706">
    <property type="entry name" value="FHA_KIF13"/>
    <property type="match status" value="1"/>
</dbReference>
<name>A0A818B9D8_9BILA</name>
<feature type="coiled-coil region" evidence="10">
    <location>
        <begin position="399"/>
        <end position="442"/>
    </location>
</feature>
<dbReference type="EMBL" id="CAJNXB010005294">
    <property type="protein sequence ID" value="CAF3417134.1"/>
    <property type="molecule type" value="Genomic_DNA"/>
</dbReference>
<dbReference type="InterPro" id="IPR008984">
    <property type="entry name" value="SMAD_FHA_dom_sf"/>
</dbReference>
<comment type="subcellular location">
    <subcellularLocation>
        <location evidence="1">Cytoplasm</location>
        <location evidence="1">Cytoskeleton</location>
    </subcellularLocation>
</comment>
<dbReference type="PRINTS" id="PR00380">
    <property type="entry name" value="KINESINHEAVY"/>
</dbReference>
<keyword evidence="4 9" id="KW-0547">Nucleotide-binding</keyword>
<dbReference type="PANTHER" id="PTHR47117">
    <property type="entry name" value="STAR-RELATED LIPID TRANSFER PROTEIN 9"/>
    <property type="match status" value="1"/>
</dbReference>
<dbReference type="PROSITE" id="PS50067">
    <property type="entry name" value="KINESIN_MOTOR_2"/>
    <property type="match status" value="1"/>
</dbReference>
<evidence type="ECO:0000256" key="1">
    <source>
        <dbReference type="ARBA" id="ARBA00004245"/>
    </source>
</evidence>
<keyword evidence="6 10" id="KW-0175">Coiled coil</keyword>
<evidence type="ECO:0000256" key="5">
    <source>
        <dbReference type="ARBA" id="ARBA00022840"/>
    </source>
</evidence>
<dbReference type="FunFam" id="3.40.850.10:FF:000167">
    <property type="entry name" value="Uncharacterized protein"/>
    <property type="match status" value="1"/>
</dbReference>
<evidence type="ECO:0000256" key="7">
    <source>
        <dbReference type="ARBA" id="ARBA00023175"/>
    </source>
</evidence>
<accession>A0A818B9D8</accession>
<evidence type="ECO:0000259" key="13">
    <source>
        <dbReference type="PROSITE" id="PS50067"/>
    </source>
</evidence>
<dbReference type="OrthoDB" id="3176171at2759"/>
<dbReference type="InterPro" id="IPR000253">
    <property type="entry name" value="FHA_dom"/>
</dbReference>
<dbReference type="Pfam" id="PF00225">
    <property type="entry name" value="Kinesin"/>
    <property type="match status" value="1"/>
</dbReference>
<dbReference type="InterPro" id="IPR019821">
    <property type="entry name" value="Kinesin_motor_CS"/>
</dbReference>
<dbReference type="Pfam" id="PF00498">
    <property type="entry name" value="FHA"/>
    <property type="match status" value="1"/>
</dbReference>
<evidence type="ECO:0000259" key="12">
    <source>
        <dbReference type="PROSITE" id="PS50006"/>
    </source>
</evidence>
<keyword evidence="5 9" id="KW-0067">ATP-binding</keyword>
<evidence type="ECO:0000256" key="4">
    <source>
        <dbReference type="ARBA" id="ARBA00022741"/>
    </source>
</evidence>
<evidence type="ECO:0000259" key="14">
    <source>
        <dbReference type="PROSITE" id="PS50245"/>
    </source>
</evidence>
<dbReference type="Pfam" id="PF12473">
    <property type="entry name" value="DUF3694"/>
    <property type="match status" value="1"/>
</dbReference>
<evidence type="ECO:0000256" key="3">
    <source>
        <dbReference type="ARBA" id="ARBA00022701"/>
    </source>
</evidence>
<dbReference type="PROSITE" id="PS50245">
    <property type="entry name" value="CAP_GLY_2"/>
    <property type="match status" value="1"/>
</dbReference>
<feature type="binding site" evidence="9">
    <location>
        <begin position="103"/>
        <end position="110"/>
    </location>
    <ligand>
        <name>ATP</name>
        <dbReference type="ChEBI" id="CHEBI:30616"/>
    </ligand>
</feature>
<feature type="compositionally biased region" description="Polar residues" evidence="11">
    <location>
        <begin position="1486"/>
        <end position="1497"/>
    </location>
</feature>
<keyword evidence="3" id="KW-0493">Microtubule</keyword>
<dbReference type="SMART" id="SM01052">
    <property type="entry name" value="CAP_GLY"/>
    <property type="match status" value="1"/>
</dbReference>
<evidence type="ECO:0000256" key="2">
    <source>
        <dbReference type="ARBA" id="ARBA00022490"/>
    </source>
</evidence>
<dbReference type="PROSITE" id="PS00845">
    <property type="entry name" value="CAP_GLY_1"/>
    <property type="match status" value="1"/>
</dbReference>
<dbReference type="PROSITE" id="PS50006">
    <property type="entry name" value="FHA_DOMAIN"/>
    <property type="match status" value="1"/>
</dbReference>
<evidence type="ECO:0000313" key="16">
    <source>
        <dbReference type="Proteomes" id="UP000663825"/>
    </source>
</evidence>
<feature type="domain" description="FHA" evidence="12">
    <location>
        <begin position="503"/>
        <end position="555"/>
    </location>
</feature>
<dbReference type="Proteomes" id="UP000663825">
    <property type="component" value="Unassembled WGS sequence"/>
</dbReference>
<dbReference type="PROSITE" id="PS00411">
    <property type="entry name" value="KINESIN_MOTOR_1"/>
    <property type="match status" value="1"/>
</dbReference>
<dbReference type="InterPro" id="IPR032405">
    <property type="entry name" value="Kinesin_assoc"/>
</dbReference>
<evidence type="ECO:0000256" key="10">
    <source>
        <dbReference type="SAM" id="Coils"/>
    </source>
</evidence>
<evidence type="ECO:0008006" key="17">
    <source>
        <dbReference type="Google" id="ProtNLM"/>
    </source>
</evidence>
<dbReference type="Gene3D" id="6.10.250.2520">
    <property type="match status" value="1"/>
</dbReference>
<feature type="domain" description="Kinesin motor" evidence="13">
    <location>
        <begin position="12"/>
        <end position="384"/>
    </location>
</feature>
<feature type="domain" description="CAP-Gly" evidence="14">
    <location>
        <begin position="1686"/>
        <end position="1728"/>
    </location>
</feature>
<keyword evidence="8" id="KW-0206">Cytoskeleton</keyword>
<dbReference type="Gene3D" id="2.60.200.20">
    <property type="match status" value="1"/>
</dbReference>
<proteinExistence type="inferred from homology"/>
<dbReference type="Pfam" id="PF01302">
    <property type="entry name" value="CAP_GLY"/>
    <property type="match status" value="1"/>
</dbReference>
<sequence>MSMDQANGTEAHVQVAVRARPLNQREIDLKSPIIVDIHGSQILVDKSQDKHHTPKTFSYDFCFDSTHLNNSSYASQEFIFNKLGLEIVKHAFEGYNACIFAYGQTGSGKSYTMMGSHHDRGIIPRLCQSMFDRIENELNQDINHDMDIESIDNEKIHDILSLKFSSTYRVEVSYFEIYNEKVRDLLNPNNNHHALKVRENKILGPYVDGLSQLVVTSYQEIETLLIEGNNFRTVASTNMNNESSRSHAVFTLKLTQTLSTDASETQSVKVSKISLVDLAGSERVSKSGVQIEQTRFREGCNINKSLSTLGLVISTLATRPSHDNHSKSTKKTFVPYRDSVLTWLLKDSLGGNSFTIMLATISPAYDNYEETISTLRYADQAKRIVNHAVINEDEPGKIIRELRNEIDILRKELADAKAEKSAEKLNAEIKENENLMRTISKDWQERIAETDKISKERHELLEKSGISVYSSGIGLEKDRLYLVNLNPDPALNELLVYYLKTTTSIGRPDASVKQDIELIGVGISPEHCIIEIRNSIQVFLLPINNSRTYVNGQLIDNERQLRHGDRILLGCSHFFRLNAPGDKNATNSSSVLTSIMNTSSHLSFTDAQNEFLLNQLATDPMTKELRLFLKQDDNNQESNHIIPKKTSDVYEREIEYLKSQLMRSESRSSIINARTCAFEESLSKWRFSNKLLTESEESRSFFNRLKQELIRVNALVSEANTIASEMQLQTTYSVMLQIPASYLKPSERAATNLCEPAVQIKRRNLSPQIWNIEKFESKLNDMRDVYYEWQMSENKTQLLSQQQKRNDPFFDVEEYNSLIGVANIFLKALFYDSKLDYPVPIINTQGEISGSLHVVLLQVGTSSMKKLSDFQQHNVPRASISEGIIIDNNDNSLSEHSDSQNSFDDESIDDSASLSNNTTDQITVKFIIKEARDLPPSEAEYAMCRYRFVNQKEDQTVLSIKQVPNNQDDAEKKPRIFLFNHEKEFILTITGNFISTCFESAISIEVWYRYNSIPLSINTAANNERSRRDAEIRALSNRWKEVKRHIQYAVEIHELDASGRWEPVEVDSQQSQIVSGGVYRLRQGQSKRLVARLRVLPQSGAMPLVLHAIRSVEIGSISTRKINAPRQLDSYQDEELQCLRHEWLDLIEKRKLYLESEVKMLSEQTNKTSNDLERETTLLEQLVRLAEERNFAEFPPPGSGIPGSPPCWTPPQTIEEHRPLIFLNLDPVNMNTEDDTAGLKATLSEENKNDMFRLPLLHHASDEVRAVAQWDPSIHEATEMNRVTPSNTIIYMVVKIIVLISQPVRMELILRKRIATTIGKTEGWWSGKAMKYLLGYKPFKRTSVVYEIVSSIPKYIHEIEDRQSLALIAGSECHSQNYVQKYIQYASAVDSLLLLDKLRQEVSLAETSTKQQQTIRKATSVPNIANQQGNTEVSLAETSTKQQQTIRKATSVPNIANQQGNTSLSIAPVNSRRETDDEQSPLKKSPSIQNESPNRQNPFYEDNKALKSSFLYPHVHNETTTPAQIKTINTPFSAFSRSELNVSTPMSTRIDNIKHNETQHSYFESTTPSKLSRSLFIEQEQLQPIQTSSIRMRQAFDIDDHETENNKKQDNDQALLSVSTLEEKYSIATTPQRIESSSASKSDQITEPTIKKIVDINDDAYPIACRVIVNTDHHIFNKIGTIRFVGKTYFKEGTWYGIELEEPVGKNNGSFAGHSYFQCPDKHGIFVRRDKIRRMVDK</sequence>
<dbReference type="SUPFAM" id="SSF52540">
    <property type="entry name" value="P-loop containing nucleoside triphosphate hydrolases"/>
    <property type="match status" value="1"/>
</dbReference>
<evidence type="ECO:0000313" key="15">
    <source>
        <dbReference type="EMBL" id="CAF3417134.1"/>
    </source>
</evidence>
<dbReference type="InterPro" id="IPR022164">
    <property type="entry name" value="Kinesin-like"/>
</dbReference>
<dbReference type="SMART" id="SM00240">
    <property type="entry name" value="FHA"/>
    <property type="match status" value="1"/>
</dbReference>
<dbReference type="SMART" id="SM00129">
    <property type="entry name" value="KISc"/>
    <property type="match status" value="1"/>
</dbReference>
<feature type="compositionally biased region" description="Polar residues" evidence="11">
    <location>
        <begin position="1415"/>
        <end position="1465"/>
    </location>
</feature>
<evidence type="ECO:0000256" key="8">
    <source>
        <dbReference type="ARBA" id="ARBA00023212"/>
    </source>
</evidence>
<evidence type="ECO:0000256" key="9">
    <source>
        <dbReference type="PROSITE-ProRule" id="PRU00283"/>
    </source>
</evidence>
<dbReference type="Pfam" id="PF16183">
    <property type="entry name" value="Kinesin_assoc"/>
    <property type="match status" value="1"/>
</dbReference>
<dbReference type="InterPro" id="IPR036859">
    <property type="entry name" value="CAP-Gly_dom_sf"/>
</dbReference>
<dbReference type="SUPFAM" id="SSF49879">
    <property type="entry name" value="SMAD/FHA domain"/>
    <property type="match status" value="1"/>
</dbReference>
<dbReference type="Gene3D" id="3.40.850.10">
    <property type="entry name" value="Kinesin motor domain"/>
    <property type="match status" value="1"/>
</dbReference>
<dbReference type="Gene3D" id="2.30.30.190">
    <property type="entry name" value="CAP Gly-rich-like domain"/>
    <property type="match status" value="1"/>
</dbReference>
<reference evidence="15" key="1">
    <citation type="submission" date="2021-02" db="EMBL/GenBank/DDBJ databases">
        <authorList>
            <person name="Nowell W R."/>
        </authorList>
    </citation>
    <scope>NUCLEOTIDE SEQUENCE</scope>
</reference>
<organism evidence="15 16">
    <name type="scientific">Rotaria socialis</name>
    <dbReference type="NCBI Taxonomy" id="392032"/>
    <lineage>
        <taxon>Eukaryota</taxon>
        <taxon>Metazoa</taxon>
        <taxon>Spiralia</taxon>
        <taxon>Gnathifera</taxon>
        <taxon>Rotifera</taxon>
        <taxon>Eurotatoria</taxon>
        <taxon>Bdelloidea</taxon>
        <taxon>Philodinida</taxon>
        <taxon>Philodinidae</taxon>
        <taxon>Rotaria</taxon>
    </lineage>
</organism>
<dbReference type="GO" id="GO:0003777">
    <property type="term" value="F:microtubule motor activity"/>
    <property type="evidence" value="ECO:0007669"/>
    <property type="project" value="InterPro"/>
</dbReference>
<evidence type="ECO:0000256" key="6">
    <source>
        <dbReference type="ARBA" id="ARBA00023054"/>
    </source>
</evidence>
<dbReference type="GO" id="GO:0008017">
    <property type="term" value="F:microtubule binding"/>
    <property type="evidence" value="ECO:0007669"/>
    <property type="project" value="InterPro"/>
</dbReference>
<dbReference type="InterPro" id="IPR001752">
    <property type="entry name" value="Kinesin_motor_dom"/>
</dbReference>
<keyword evidence="2" id="KW-0963">Cytoplasm</keyword>
<feature type="region of interest" description="Disordered" evidence="11">
    <location>
        <begin position="1415"/>
        <end position="1500"/>
    </location>
</feature>
<gene>
    <name evidence="15" type="ORF">TIS948_LOCUS29124</name>
</gene>
<dbReference type="GO" id="GO:0005874">
    <property type="term" value="C:microtubule"/>
    <property type="evidence" value="ECO:0007669"/>
    <property type="project" value="UniProtKB-KW"/>
</dbReference>
<feature type="region of interest" description="Disordered" evidence="11">
    <location>
        <begin position="889"/>
        <end position="915"/>
    </location>
</feature>
<keyword evidence="7 9" id="KW-0505">Motor protein</keyword>
<protein>
    <recommendedName>
        <fullName evidence="17">Kinesin-like protein KIF13A</fullName>
    </recommendedName>
</protein>
<comment type="similarity">
    <text evidence="9">Belongs to the TRAFAC class myosin-kinesin ATPase superfamily. Kinesin family.</text>
</comment>
<dbReference type="SUPFAM" id="SSF74924">
    <property type="entry name" value="Cap-Gly domain"/>
    <property type="match status" value="1"/>
</dbReference>
<dbReference type="Pfam" id="PF12423">
    <property type="entry name" value="KIF1B"/>
    <property type="match status" value="1"/>
</dbReference>
<comment type="caution">
    <text evidence="15">The sequence shown here is derived from an EMBL/GenBank/DDBJ whole genome shotgun (WGS) entry which is preliminary data.</text>
</comment>
<dbReference type="InterPro" id="IPR022140">
    <property type="entry name" value="Kinesin-like_KIF1-typ"/>
</dbReference>
<dbReference type="GO" id="GO:0005524">
    <property type="term" value="F:ATP binding"/>
    <property type="evidence" value="ECO:0007669"/>
    <property type="project" value="UniProtKB-UniRule"/>
</dbReference>
<dbReference type="InterPro" id="IPR036961">
    <property type="entry name" value="Kinesin_motor_dom_sf"/>
</dbReference>
<dbReference type="InterPro" id="IPR000938">
    <property type="entry name" value="CAP-Gly_domain"/>
</dbReference>
<dbReference type="InterPro" id="IPR027417">
    <property type="entry name" value="P-loop_NTPase"/>
</dbReference>
<evidence type="ECO:0000256" key="11">
    <source>
        <dbReference type="SAM" id="MobiDB-lite"/>
    </source>
</evidence>